<dbReference type="InterPro" id="IPR003439">
    <property type="entry name" value="ABC_transporter-like_ATP-bd"/>
</dbReference>
<keyword evidence="5" id="KW-0029">Amino-acid transport</keyword>
<comment type="similarity">
    <text evidence="1">Belongs to the ABC transporter superfamily.</text>
</comment>
<dbReference type="KEGG" id="mps:MPTP_0095"/>
<dbReference type="GO" id="GO:0098796">
    <property type="term" value="C:membrane protein complex"/>
    <property type="evidence" value="ECO:0007669"/>
    <property type="project" value="UniProtKB-ARBA"/>
</dbReference>
<dbReference type="GO" id="GO:0016887">
    <property type="term" value="F:ATP hydrolysis activity"/>
    <property type="evidence" value="ECO:0007669"/>
    <property type="project" value="InterPro"/>
</dbReference>
<dbReference type="InterPro" id="IPR003593">
    <property type="entry name" value="AAA+_ATPase"/>
</dbReference>
<dbReference type="GO" id="GO:0022857">
    <property type="term" value="F:transmembrane transporter activity"/>
    <property type="evidence" value="ECO:0007669"/>
    <property type="project" value="UniProtKB-ARBA"/>
</dbReference>
<evidence type="ECO:0000259" key="6">
    <source>
        <dbReference type="PROSITE" id="PS50893"/>
    </source>
</evidence>
<dbReference type="PANTHER" id="PTHR42798">
    <property type="entry name" value="LIPOPROTEIN-RELEASING SYSTEM ATP-BINDING PROTEIN LOLD"/>
    <property type="match status" value="1"/>
</dbReference>
<dbReference type="AlphaFoldDB" id="F3Y7W6"/>
<dbReference type="InterPro" id="IPR017911">
    <property type="entry name" value="MacB-like_ATP-bd"/>
</dbReference>
<dbReference type="PROSITE" id="PS50893">
    <property type="entry name" value="ABC_TRANSPORTER_2"/>
    <property type="match status" value="1"/>
</dbReference>
<dbReference type="SUPFAM" id="SSF52540">
    <property type="entry name" value="P-loop containing nucleoside triphosphate hydrolases"/>
    <property type="match status" value="1"/>
</dbReference>
<dbReference type="CDD" id="cd03255">
    <property type="entry name" value="ABC_MJ0796_LolCDE_FtsE"/>
    <property type="match status" value="1"/>
</dbReference>
<dbReference type="Gene3D" id="3.40.50.300">
    <property type="entry name" value="P-loop containing nucleotide triphosphate hydrolases"/>
    <property type="match status" value="1"/>
</dbReference>
<reference evidence="7 8" key="1">
    <citation type="journal article" date="2011" name="J. Bacteriol.">
        <title>Complete genome sequence of Melissococcus plutonius ATCC 35311.</title>
        <authorList>
            <person name="Okumura K."/>
            <person name="Arai R."/>
            <person name="Okura M."/>
            <person name="Kirikae T."/>
            <person name="Takamatsu D."/>
            <person name="Osaki M."/>
            <person name="Miyoshi-Akiyama T."/>
        </authorList>
    </citation>
    <scope>NUCLEOTIDE SEQUENCE [LARGE SCALE GENOMIC DNA]</scope>
    <source>
        <strain evidence="8">ATCC 35311 / CIP 104052 / LMG 20360 / NCIMB 702443</strain>
    </source>
</reference>
<dbReference type="OrthoDB" id="9791546at2"/>
<keyword evidence="4" id="KW-0067">ATP-binding</keyword>
<evidence type="ECO:0000256" key="3">
    <source>
        <dbReference type="ARBA" id="ARBA00022741"/>
    </source>
</evidence>
<name>F3Y7W6_MELPT</name>
<protein>
    <submittedName>
        <fullName evidence="7">ABC transporter ATPase component</fullName>
    </submittedName>
</protein>
<keyword evidence="8" id="KW-1185">Reference proteome</keyword>
<sequence>MKGSVKKIVQVENVTKIYGRTKQEETKALNHLSFDIYEGEFVGIMGASGSGKTTLLNLLSTLDSPTSGTVQINGEDLTQLHGNKLANFRSKQIGFIFQDFNLLENLTAFENIAIPLSLQRKHHRYITEAIEKVAKILNIQDILKKFPSQLSGGQKQRVASARALVTKPSILLGDEPTGSLDSKSAYDLLNRMKTINQEFGVSILMVTHDPFSASFCTRILFIKDGKLYKEINKKTNRQKFYEELLNQLGKLEDEKN</sequence>
<dbReference type="InterPro" id="IPR027417">
    <property type="entry name" value="P-loop_NTPase"/>
</dbReference>
<dbReference type="FunFam" id="3.40.50.300:FF:000032">
    <property type="entry name" value="Export ABC transporter ATP-binding protein"/>
    <property type="match status" value="1"/>
</dbReference>
<evidence type="ECO:0000256" key="4">
    <source>
        <dbReference type="ARBA" id="ARBA00022840"/>
    </source>
</evidence>
<dbReference type="RefSeq" id="WP_013773032.1">
    <property type="nucleotide sequence ID" value="NC_015516.1"/>
</dbReference>
<dbReference type="GO" id="GO:0005524">
    <property type="term" value="F:ATP binding"/>
    <property type="evidence" value="ECO:0007669"/>
    <property type="project" value="UniProtKB-KW"/>
</dbReference>
<keyword evidence="3" id="KW-0547">Nucleotide-binding</keyword>
<feature type="domain" description="ABC transporter" evidence="6">
    <location>
        <begin position="9"/>
        <end position="249"/>
    </location>
</feature>
<evidence type="ECO:0000256" key="1">
    <source>
        <dbReference type="ARBA" id="ARBA00005417"/>
    </source>
</evidence>
<dbReference type="Pfam" id="PF00005">
    <property type="entry name" value="ABC_tran"/>
    <property type="match status" value="1"/>
</dbReference>
<dbReference type="PANTHER" id="PTHR42798:SF7">
    <property type="entry name" value="ALPHA-D-RIBOSE 1-METHYLPHOSPHONATE 5-TRIPHOSPHATE SYNTHASE SUBUNIT PHNL"/>
    <property type="match status" value="1"/>
</dbReference>
<keyword evidence="2" id="KW-0813">Transport</keyword>
<accession>F3Y7W6</accession>
<organism evidence="7 8">
    <name type="scientific">Melissococcus plutonius (strain ATCC 35311 / DSM 29964 / CIP 104052 / LMG 20360 / NCIMB 702443)</name>
    <dbReference type="NCBI Taxonomy" id="940190"/>
    <lineage>
        <taxon>Bacteria</taxon>
        <taxon>Bacillati</taxon>
        <taxon>Bacillota</taxon>
        <taxon>Bacilli</taxon>
        <taxon>Lactobacillales</taxon>
        <taxon>Enterococcaceae</taxon>
        <taxon>Melissococcus</taxon>
    </lineage>
</organism>
<dbReference type="SMART" id="SM00382">
    <property type="entry name" value="AAA"/>
    <property type="match status" value="1"/>
</dbReference>
<dbReference type="STRING" id="940190.MPTP_0095"/>
<evidence type="ECO:0000256" key="2">
    <source>
        <dbReference type="ARBA" id="ARBA00022448"/>
    </source>
</evidence>
<evidence type="ECO:0000313" key="7">
    <source>
        <dbReference type="EMBL" id="BAK20594.1"/>
    </source>
</evidence>
<evidence type="ECO:0000313" key="8">
    <source>
        <dbReference type="Proteomes" id="UP000008456"/>
    </source>
</evidence>
<evidence type="ECO:0000256" key="5">
    <source>
        <dbReference type="ARBA" id="ARBA00022970"/>
    </source>
</evidence>
<dbReference type="HOGENOM" id="CLU_000604_1_22_9"/>
<gene>
    <name evidence="7" type="ordered locus">MPTP_0095</name>
</gene>
<dbReference type="Proteomes" id="UP000008456">
    <property type="component" value="Chromosome"/>
</dbReference>
<proteinExistence type="inferred from homology"/>
<dbReference type="EMBL" id="AP012200">
    <property type="protein sequence ID" value="BAK20594.1"/>
    <property type="molecule type" value="Genomic_DNA"/>
</dbReference>
<reference key="2">
    <citation type="submission" date="2011-04" db="EMBL/GenBank/DDBJ databases">
        <title>Whole genome sequence of Melissococcus plutonius ATCC 35311.</title>
        <authorList>
            <person name="Okumura K."/>
            <person name="Arai R."/>
            <person name="Osaki M."/>
            <person name="Okura M."/>
            <person name="Kirikae T."/>
            <person name="Takamatsu D."/>
            <person name="Akiyama T."/>
        </authorList>
    </citation>
    <scope>NUCLEOTIDE SEQUENCE</scope>
    <source>
        <strain>ATCC 35311</strain>
    </source>
</reference>
<dbReference type="GO" id="GO:0006865">
    <property type="term" value="P:amino acid transport"/>
    <property type="evidence" value="ECO:0007669"/>
    <property type="project" value="UniProtKB-KW"/>
</dbReference>